<accession>A0A0W0FMX9</accession>
<dbReference type="AlphaFoldDB" id="A0A0W0FMX9"/>
<evidence type="ECO:0000313" key="3">
    <source>
        <dbReference type="Proteomes" id="UP000054988"/>
    </source>
</evidence>
<feature type="compositionally biased region" description="Acidic residues" evidence="1">
    <location>
        <begin position="68"/>
        <end position="79"/>
    </location>
</feature>
<evidence type="ECO:0000313" key="2">
    <source>
        <dbReference type="EMBL" id="KTB37692.1"/>
    </source>
</evidence>
<feature type="compositionally biased region" description="Acidic residues" evidence="1">
    <location>
        <begin position="96"/>
        <end position="116"/>
    </location>
</feature>
<gene>
    <name evidence="2" type="ORF">WG66_9725</name>
</gene>
<feature type="region of interest" description="Disordered" evidence="1">
    <location>
        <begin position="68"/>
        <end position="132"/>
    </location>
</feature>
<proteinExistence type="predicted"/>
<dbReference type="Proteomes" id="UP000054988">
    <property type="component" value="Unassembled WGS sequence"/>
</dbReference>
<evidence type="ECO:0000256" key="1">
    <source>
        <dbReference type="SAM" id="MobiDB-lite"/>
    </source>
</evidence>
<organism evidence="2 3">
    <name type="scientific">Moniliophthora roreri</name>
    <name type="common">Frosty pod rot fungus</name>
    <name type="synonym">Monilia roreri</name>
    <dbReference type="NCBI Taxonomy" id="221103"/>
    <lineage>
        <taxon>Eukaryota</taxon>
        <taxon>Fungi</taxon>
        <taxon>Dikarya</taxon>
        <taxon>Basidiomycota</taxon>
        <taxon>Agaricomycotina</taxon>
        <taxon>Agaricomycetes</taxon>
        <taxon>Agaricomycetidae</taxon>
        <taxon>Agaricales</taxon>
        <taxon>Marasmiineae</taxon>
        <taxon>Marasmiaceae</taxon>
        <taxon>Moniliophthora</taxon>
    </lineage>
</organism>
<protein>
    <submittedName>
        <fullName evidence="2">Uncharacterized protein</fullName>
    </submittedName>
</protein>
<dbReference type="EMBL" id="LATX01001827">
    <property type="protein sequence ID" value="KTB37692.1"/>
    <property type="molecule type" value="Genomic_DNA"/>
</dbReference>
<feature type="region of interest" description="Disordered" evidence="1">
    <location>
        <begin position="1"/>
        <end position="55"/>
    </location>
</feature>
<feature type="compositionally biased region" description="Polar residues" evidence="1">
    <location>
        <begin position="25"/>
        <end position="36"/>
    </location>
</feature>
<comment type="caution">
    <text evidence="2">The sequence shown here is derived from an EMBL/GenBank/DDBJ whole genome shotgun (WGS) entry which is preliminary data.</text>
</comment>
<reference evidence="2 3" key="1">
    <citation type="submission" date="2015-12" db="EMBL/GenBank/DDBJ databases">
        <title>Draft genome sequence of Moniliophthora roreri, the causal agent of frosty pod rot of cacao.</title>
        <authorList>
            <person name="Aime M.C."/>
            <person name="Diaz-Valderrama J.R."/>
            <person name="Kijpornyongpan T."/>
            <person name="Phillips-Mora W."/>
        </authorList>
    </citation>
    <scope>NUCLEOTIDE SEQUENCE [LARGE SCALE GENOMIC DNA]</scope>
    <source>
        <strain evidence="2 3">MCA 2952</strain>
    </source>
</reference>
<name>A0A0W0FMX9_MONRR</name>
<sequence length="194" mass="21309">MAFATAIDEEGGTSDKAEDSEMETQMESSDQYSQTSNEDDTPHVETLSLASGRRYSAPLHQSVIYELEDGEVISDQEVEDPFRSNDRFSSPIIGNNEDESESLGDEDTEDELESSDESFYTVPLGDKEKENTSPELVEAVTLPMNSTGYTPQLNSPAFMETSIYCGAGPITLVPMFPDPAVPDNFSLHALRGHH</sequence>